<keyword evidence="2" id="KW-0560">Oxidoreductase</keyword>
<dbReference type="Pfam" id="PF00248">
    <property type="entry name" value="Aldo_ket_red"/>
    <property type="match status" value="1"/>
</dbReference>
<dbReference type="PANTHER" id="PTHR43827:SF13">
    <property type="entry name" value="ALDO_KETO REDUCTASE FAMILY PROTEIN"/>
    <property type="match status" value="1"/>
</dbReference>
<evidence type="ECO:0000259" key="6">
    <source>
        <dbReference type="Pfam" id="PF00248"/>
    </source>
</evidence>
<dbReference type="Proteomes" id="UP000054097">
    <property type="component" value="Unassembled WGS sequence"/>
</dbReference>
<evidence type="ECO:0000256" key="2">
    <source>
        <dbReference type="ARBA" id="ARBA00023002"/>
    </source>
</evidence>
<dbReference type="AlphaFoldDB" id="A0A0C3B1J7"/>
<evidence type="ECO:0000313" key="8">
    <source>
        <dbReference type="Proteomes" id="UP000054097"/>
    </source>
</evidence>
<evidence type="ECO:0000313" key="7">
    <source>
        <dbReference type="EMBL" id="KIM26064.1"/>
    </source>
</evidence>
<dbReference type="PROSITE" id="PS00798">
    <property type="entry name" value="ALDOKETO_REDUCTASE_1"/>
    <property type="match status" value="1"/>
</dbReference>
<evidence type="ECO:0000256" key="1">
    <source>
        <dbReference type="ARBA" id="ARBA00007905"/>
    </source>
</evidence>
<proteinExistence type="inferred from homology"/>
<dbReference type="CDD" id="cd19071">
    <property type="entry name" value="AKR_AKR1-5-like"/>
    <property type="match status" value="1"/>
</dbReference>
<dbReference type="EMBL" id="KN824309">
    <property type="protein sequence ID" value="KIM26064.1"/>
    <property type="molecule type" value="Genomic_DNA"/>
</dbReference>
<evidence type="ECO:0000256" key="3">
    <source>
        <dbReference type="PIRSR" id="PIRSR000097-1"/>
    </source>
</evidence>
<comment type="similarity">
    <text evidence="1">Belongs to the aldo/keto reductase family.</text>
</comment>
<reference evidence="7 8" key="1">
    <citation type="submission" date="2014-04" db="EMBL/GenBank/DDBJ databases">
        <authorList>
            <consortium name="DOE Joint Genome Institute"/>
            <person name="Kuo A."/>
            <person name="Zuccaro A."/>
            <person name="Kohler A."/>
            <person name="Nagy L.G."/>
            <person name="Floudas D."/>
            <person name="Copeland A."/>
            <person name="Barry K.W."/>
            <person name="Cichocki N."/>
            <person name="Veneault-Fourrey C."/>
            <person name="LaButti K."/>
            <person name="Lindquist E.A."/>
            <person name="Lipzen A."/>
            <person name="Lundell T."/>
            <person name="Morin E."/>
            <person name="Murat C."/>
            <person name="Sun H."/>
            <person name="Tunlid A."/>
            <person name="Henrissat B."/>
            <person name="Grigoriev I.V."/>
            <person name="Hibbett D.S."/>
            <person name="Martin F."/>
            <person name="Nordberg H.P."/>
            <person name="Cantor M.N."/>
            <person name="Hua S.X."/>
        </authorList>
    </citation>
    <scope>NUCLEOTIDE SEQUENCE [LARGE SCALE GENOMIC DNA]</scope>
    <source>
        <strain evidence="7 8">MAFF 305830</strain>
    </source>
</reference>
<dbReference type="PRINTS" id="PR00069">
    <property type="entry name" value="ALDKETRDTASE"/>
</dbReference>
<dbReference type="InterPro" id="IPR020471">
    <property type="entry name" value="AKR"/>
</dbReference>
<dbReference type="STRING" id="933852.A0A0C3B1J7"/>
<dbReference type="InterPro" id="IPR018170">
    <property type="entry name" value="Aldo/ket_reductase_CS"/>
</dbReference>
<feature type="binding site" evidence="4">
    <location>
        <position position="88"/>
    </location>
    <ligand>
        <name>substrate</name>
    </ligand>
</feature>
<dbReference type="PANTHER" id="PTHR43827">
    <property type="entry name" value="2,5-DIKETO-D-GLUCONIC ACID REDUCTASE"/>
    <property type="match status" value="1"/>
</dbReference>
<dbReference type="InterPro" id="IPR036812">
    <property type="entry name" value="NAD(P)_OxRdtase_dom_sf"/>
</dbReference>
<sequence>MDGEEAFNSVTTALEEGYRLIDTAAWYGNETECGKAIQAFLKNSSISRSEIYYTTKLRSNQGYAATKKAIKSSLDKCGLGYIDLYLVHSPLGGAQARLDSWEAILDAQKNGKIKSVGVSNYGVAHIQEMVDSGLPLPVINQIDLHPFMSREAIVEICRKHDIVLQAWAPLVRGEKFGDPTVQALAQKYSKTPAQVLLRYSLQKGYIPLPKSVKQERIKANKDIYDFELSQEEMDKLYALDEYLVTDWDVVDAE</sequence>
<dbReference type="GO" id="GO:0016491">
    <property type="term" value="F:oxidoreductase activity"/>
    <property type="evidence" value="ECO:0007669"/>
    <property type="project" value="UniProtKB-KW"/>
</dbReference>
<evidence type="ECO:0000256" key="4">
    <source>
        <dbReference type="PIRSR" id="PIRSR000097-2"/>
    </source>
</evidence>
<feature type="domain" description="NADP-dependent oxidoreductase" evidence="6">
    <location>
        <begin position="2"/>
        <end position="240"/>
    </location>
</feature>
<feature type="active site" description="Proton donor" evidence="3">
    <location>
        <position position="27"/>
    </location>
</feature>
<feature type="site" description="Lowers pKa of active site Tyr" evidence="5">
    <location>
        <position position="56"/>
    </location>
</feature>
<dbReference type="PROSITE" id="PS00063">
    <property type="entry name" value="ALDOKETO_REDUCTASE_3"/>
    <property type="match status" value="1"/>
</dbReference>
<name>A0A0C3B1J7_SERVB</name>
<dbReference type="PIRSF" id="PIRSF000097">
    <property type="entry name" value="AKR"/>
    <property type="match status" value="1"/>
</dbReference>
<dbReference type="HOGENOM" id="CLU_023205_0_1_1"/>
<dbReference type="Gene3D" id="3.20.20.100">
    <property type="entry name" value="NADP-dependent oxidoreductase domain"/>
    <property type="match status" value="1"/>
</dbReference>
<organism evidence="7 8">
    <name type="scientific">Serendipita vermifera MAFF 305830</name>
    <dbReference type="NCBI Taxonomy" id="933852"/>
    <lineage>
        <taxon>Eukaryota</taxon>
        <taxon>Fungi</taxon>
        <taxon>Dikarya</taxon>
        <taxon>Basidiomycota</taxon>
        <taxon>Agaricomycotina</taxon>
        <taxon>Agaricomycetes</taxon>
        <taxon>Sebacinales</taxon>
        <taxon>Serendipitaceae</taxon>
        <taxon>Serendipita</taxon>
    </lineage>
</organism>
<dbReference type="SUPFAM" id="SSF51430">
    <property type="entry name" value="NAD(P)-linked oxidoreductase"/>
    <property type="match status" value="1"/>
</dbReference>
<evidence type="ECO:0000256" key="5">
    <source>
        <dbReference type="PIRSR" id="PIRSR000097-3"/>
    </source>
</evidence>
<keyword evidence="8" id="KW-1185">Reference proteome</keyword>
<gene>
    <name evidence="7" type="ORF">M408DRAFT_330833</name>
</gene>
<dbReference type="InterPro" id="IPR023210">
    <property type="entry name" value="NADP_OxRdtase_dom"/>
</dbReference>
<reference evidence="8" key="2">
    <citation type="submission" date="2015-01" db="EMBL/GenBank/DDBJ databases">
        <title>Evolutionary Origins and Diversification of the Mycorrhizal Mutualists.</title>
        <authorList>
            <consortium name="DOE Joint Genome Institute"/>
            <consortium name="Mycorrhizal Genomics Consortium"/>
            <person name="Kohler A."/>
            <person name="Kuo A."/>
            <person name="Nagy L.G."/>
            <person name="Floudas D."/>
            <person name="Copeland A."/>
            <person name="Barry K.W."/>
            <person name="Cichocki N."/>
            <person name="Veneault-Fourrey C."/>
            <person name="LaButti K."/>
            <person name="Lindquist E.A."/>
            <person name="Lipzen A."/>
            <person name="Lundell T."/>
            <person name="Morin E."/>
            <person name="Murat C."/>
            <person name="Riley R."/>
            <person name="Ohm R."/>
            <person name="Sun H."/>
            <person name="Tunlid A."/>
            <person name="Henrissat B."/>
            <person name="Grigoriev I.V."/>
            <person name="Hibbett D.S."/>
            <person name="Martin F."/>
        </authorList>
    </citation>
    <scope>NUCLEOTIDE SEQUENCE [LARGE SCALE GENOMIC DNA]</scope>
    <source>
        <strain evidence="8">MAFF 305830</strain>
    </source>
</reference>
<dbReference type="PROSITE" id="PS00062">
    <property type="entry name" value="ALDOKETO_REDUCTASE_2"/>
    <property type="match status" value="1"/>
</dbReference>
<protein>
    <recommendedName>
        <fullName evidence="6">NADP-dependent oxidoreductase domain-containing protein</fullName>
    </recommendedName>
</protein>
<dbReference type="FunFam" id="3.20.20.100:FF:000015">
    <property type="entry name" value="Oxidoreductase, aldo/keto reductase family"/>
    <property type="match status" value="1"/>
</dbReference>
<dbReference type="OrthoDB" id="416253at2759"/>
<accession>A0A0C3B1J7</accession>